<evidence type="ECO:0000256" key="2">
    <source>
        <dbReference type="ARBA" id="ARBA00023002"/>
    </source>
</evidence>
<keyword evidence="2" id="KW-0560">Oxidoreductase</keyword>
<dbReference type="InterPro" id="IPR002347">
    <property type="entry name" value="SDR_fam"/>
</dbReference>
<dbReference type="GO" id="GO:0016491">
    <property type="term" value="F:oxidoreductase activity"/>
    <property type="evidence" value="ECO:0007669"/>
    <property type="project" value="UniProtKB-KW"/>
</dbReference>
<proteinExistence type="predicted"/>
<dbReference type="EMBL" id="CP050292">
    <property type="protein sequence ID" value="QND73638.1"/>
    <property type="molecule type" value="Genomic_DNA"/>
</dbReference>
<organism evidence="3 4">
    <name type="scientific">Tardiphaga robiniae</name>
    <dbReference type="NCBI Taxonomy" id="943830"/>
    <lineage>
        <taxon>Bacteria</taxon>
        <taxon>Pseudomonadati</taxon>
        <taxon>Pseudomonadota</taxon>
        <taxon>Alphaproteobacteria</taxon>
        <taxon>Hyphomicrobiales</taxon>
        <taxon>Nitrobacteraceae</taxon>
        <taxon>Tardiphaga</taxon>
    </lineage>
</organism>
<dbReference type="AlphaFoldDB" id="A0A7G6U3Q6"/>
<dbReference type="Gene3D" id="3.40.50.720">
    <property type="entry name" value="NAD(P)-binding Rossmann-like Domain"/>
    <property type="match status" value="1"/>
</dbReference>
<evidence type="ECO:0000313" key="4">
    <source>
        <dbReference type="Proteomes" id="UP000515291"/>
    </source>
</evidence>
<dbReference type="RefSeq" id="WP_184512311.1">
    <property type="nucleotide sequence ID" value="NZ_CP050292.1"/>
</dbReference>
<dbReference type="GO" id="GO:0030497">
    <property type="term" value="P:fatty acid elongation"/>
    <property type="evidence" value="ECO:0007669"/>
    <property type="project" value="TreeGrafter"/>
</dbReference>
<gene>
    <name evidence="3" type="ORF">HB776_22365</name>
</gene>
<evidence type="ECO:0000256" key="1">
    <source>
        <dbReference type="ARBA" id="ARBA00022857"/>
    </source>
</evidence>
<dbReference type="Pfam" id="PF00106">
    <property type="entry name" value="adh_short"/>
    <property type="match status" value="1"/>
</dbReference>
<dbReference type="SUPFAM" id="SSF51735">
    <property type="entry name" value="NAD(P)-binding Rossmann-fold domains"/>
    <property type="match status" value="1"/>
</dbReference>
<accession>A0A7G6U3Q6</accession>
<keyword evidence="1" id="KW-0521">NADP</keyword>
<dbReference type="KEGG" id="trb:HB776_22365"/>
<dbReference type="PANTHER" id="PTHR43086">
    <property type="entry name" value="VERY-LONG-CHAIN 3-OXOOACYL-COA REDUCTASE"/>
    <property type="match status" value="1"/>
</dbReference>
<evidence type="ECO:0000313" key="3">
    <source>
        <dbReference type="EMBL" id="QND73638.1"/>
    </source>
</evidence>
<dbReference type="PANTHER" id="PTHR43086:SF2">
    <property type="entry name" value="HYDROXYSTEROID DEHYDROGENASE-LIKE PROTEIN 1"/>
    <property type="match status" value="1"/>
</dbReference>
<dbReference type="PRINTS" id="PR00081">
    <property type="entry name" value="GDHRDH"/>
</dbReference>
<sequence>MSASLKDVAVITGASAGIGAVYADRQARRGYDLILVARNQARLDQLAARIAGATGCMVTTVSADLNNKADLSRTETIVGTDPRITMLVNNAGVGGLAPQLQSDVDAMEGMVNLNVTALMRRAVRLHHVTRSQLSSPGRYPS</sequence>
<dbReference type="InterPro" id="IPR036291">
    <property type="entry name" value="NAD(P)-bd_dom_sf"/>
</dbReference>
<dbReference type="Proteomes" id="UP000515291">
    <property type="component" value="Chromosome"/>
</dbReference>
<name>A0A7G6U3Q6_9BRAD</name>
<protein>
    <submittedName>
        <fullName evidence="3">SDR family NAD(P)-dependent oxidoreductase</fullName>
    </submittedName>
</protein>
<reference evidence="4" key="1">
    <citation type="journal article" date="2020" name="Mol. Plant Microbe">
        <title>Rhizobial microsymbionts of the narrowly endemic Oxytropis species growing in Kamchatka are characterized by significant genetic diversity and possess a set of genes that are associated with T3SS and T6SS secretion systems and can affect the development of symbiosis.</title>
        <authorList>
            <person name="Safronova V."/>
            <person name="Guro P."/>
            <person name="Sazanova A."/>
            <person name="Kuznetsova I."/>
            <person name="Belimov A."/>
            <person name="Yakubov V."/>
            <person name="Chirak E."/>
            <person name="Afonin A."/>
            <person name="Gogolev Y."/>
            <person name="Andronov E."/>
            <person name="Tikhonovich I."/>
        </authorList>
    </citation>
    <scope>NUCLEOTIDE SEQUENCE [LARGE SCALE GENOMIC DNA]</scope>
    <source>
        <strain evidence="4">581</strain>
    </source>
</reference>